<dbReference type="AlphaFoldDB" id="A0A7Y4GM18"/>
<proteinExistence type="predicted"/>
<reference evidence="1 2" key="1">
    <citation type="submission" date="2020-03" db="EMBL/GenBank/DDBJ databases">
        <title>Bradyrhizobium diversity isolated from nodules of Indigofera sp.</title>
        <authorList>
            <person name="Klepa M."/>
            <person name="Helene L."/>
            <person name="Hungria M."/>
        </authorList>
    </citation>
    <scope>NUCLEOTIDE SEQUENCE [LARGE SCALE GENOMIC DNA]</scope>
    <source>
        <strain evidence="1 2">WSM 1791</strain>
    </source>
</reference>
<dbReference type="EMBL" id="JAAVLX010000001">
    <property type="protein sequence ID" value="NOJ38062.1"/>
    <property type="molecule type" value="Genomic_DNA"/>
</dbReference>
<name>A0A7Y4GM18_9BRAD</name>
<keyword evidence="2" id="KW-1185">Reference proteome</keyword>
<evidence type="ECO:0000313" key="1">
    <source>
        <dbReference type="EMBL" id="NOJ38062.1"/>
    </source>
</evidence>
<dbReference type="RefSeq" id="WP_171577354.1">
    <property type="nucleotide sequence ID" value="NZ_JAAVLX010000001.1"/>
</dbReference>
<dbReference type="Proteomes" id="UP000544122">
    <property type="component" value="Unassembled WGS sequence"/>
</dbReference>
<gene>
    <name evidence="1" type="ORF">HCN58_00200</name>
</gene>
<evidence type="ECO:0000313" key="2">
    <source>
        <dbReference type="Proteomes" id="UP000544122"/>
    </source>
</evidence>
<protein>
    <submittedName>
        <fullName evidence="1">DUF1127 domain-containing protein</fullName>
    </submittedName>
</protein>
<organism evidence="1 2">
    <name type="scientific">Bradyrhizobium australiense</name>
    <dbReference type="NCBI Taxonomy" id="2721161"/>
    <lineage>
        <taxon>Bacteria</taxon>
        <taxon>Pseudomonadati</taxon>
        <taxon>Pseudomonadota</taxon>
        <taxon>Alphaproteobacteria</taxon>
        <taxon>Hyphomicrobiales</taxon>
        <taxon>Nitrobacteraceae</taxon>
        <taxon>Bradyrhizobium</taxon>
    </lineage>
</organism>
<comment type="caution">
    <text evidence="1">The sequence shown here is derived from an EMBL/GenBank/DDBJ whole genome shotgun (WGS) entry which is preliminary data.</text>
</comment>
<sequence length="82" mass="9258">MSTLITDPFSFQFIPADDPPTRLHQSNSGAGRAVGWRRWSGSAARRRLRGALRELAEDKHLLADIGLTREQALEEAAKPFWR</sequence>
<accession>A0A7Y4GM18</accession>